<evidence type="ECO:0000313" key="2">
    <source>
        <dbReference type="EMBL" id="TFK83442.1"/>
    </source>
</evidence>
<dbReference type="AlphaFoldDB" id="A0A5C3P2E8"/>
<feature type="non-terminal residue" evidence="2">
    <location>
        <position position="1"/>
    </location>
</feature>
<reference evidence="2 3" key="1">
    <citation type="journal article" date="2019" name="Nat. Ecol. Evol.">
        <title>Megaphylogeny resolves global patterns of mushroom evolution.</title>
        <authorList>
            <person name="Varga T."/>
            <person name="Krizsan K."/>
            <person name="Foldi C."/>
            <person name="Dima B."/>
            <person name="Sanchez-Garcia M."/>
            <person name="Sanchez-Ramirez S."/>
            <person name="Szollosi G.J."/>
            <person name="Szarkandi J.G."/>
            <person name="Papp V."/>
            <person name="Albert L."/>
            <person name="Andreopoulos W."/>
            <person name="Angelini C."/>
            <person name="Antonin V."/>
            <person name="Barry K.W."/>
            <person name="Bougher N.L."/>
            <person name="Buchanan P."/>
            <person name="Buyck B."/>
            <person name="Bense V."/>
            <person name="Catcheside P."/>
            <person name="Chovatia M."/>
            <person name="Cooper J."/>
            <person name="Damon W."/>
            <person name="Desjardin D."/>
            <person name="Finy P."/>
            <person name="Geml J."/>
            <person name="Haridas S."/>
            <person name="Hughes K."/>
            <person name="Justo A."/>
            <person name="Karasinski D."/>
            <person name="Kautmanova I."/>
            <person name="Kiss B."/>
            <person name="Kocsube S."/>
            <person name="Kotiranta H."/>
            <person name="LaButti K.M."/>
            <person name="Lechner B.E."/>
            <person name="Liimatainen K."/>
            <person name="Lipzen A."/>
            <person name="Lukacs Z."/>
            <person name="Mihaltcheva S."/>
            <person name="Morgado L.N."/>
            <person name="Niskanen T."/>
            <person name="Noordeloos M.E."/>
            <person name="Ohm R.A."/>
            <person name="Ortiz-Santana B."/>
            <person name="Ovrebo C."/>
            <person name="Racz N."/>
            <person name="Riley R."/>
            <person name="Savchenko A."/>
            <person name="Shiryaev A."/>
            <person name="Soop K."/>
            <person name="Spirin V."/>
            <person name="Szebenyi C."/>
            <person name="Tomsovsky M."/>
            <person name="Tulloss R.E."/>
            <person name="Uehling J."/>
            <person name="Grigoriev I.V."/>
            <person name="Vagvolgyi C."/>
            <person name="Papp T."/>
            <person name="Martin F.M."/>
            <person name="Miettinen O."/>
            <person name="Hibbett D.S."/>
            <person name="Nagy L.G."/>
        </authorList>
    </citation>
    <scope>NUCLEOTIDE SEQUENCE [LARGE SCALE GENOMIC DNA]</scope>
    <source>
        <strain evidence="2 3">HHB13444</strain>
    </source>
</reference>
<dbReference type="GO" id="GO:0006310">
    <property type="term" value="P:DNA recombination"/>
    <property type="evidence" value="ECO:0007669"/>
    <property type="project" value="UniProtKB-KW"/>
</dbReference>
<sequence>DDIDPITGEWKDPQVVRVKYAQAQKMRAALSHKFCRDFKISLRDWVQDPLKPGSYLGNPALAHVVNQYMTSLRRRKARAGEVVTSARAVDHIILKQLYDFNMAFPMELDSVTRKQKAENPAYWGGFKQRVMLETSYETSTLCLLRYDEVLRIMWEHVQFLKSEDGVPIVEIKLNCRKNAQTGNVEPFYLWPDRERPHLDPVAAWARWWLIWERMGLKHSGYVFRSRRGFDQFSSDPMDAMSFRACFQNNLADIGIDGRPFGMHSFRRGGCQYLATELRWPIRTICEWGGWAEDFDNPGTIFRYLLSWVDAPKVARKDYFNPNRKAGDPCTACGRTCPCA</sequence>
<evidence type="ECO:0000313" key="3">
    <source>
        <dbReference type="Proteomes" id="UP000308197"/>
    </source>
</evidence>
<accession>A0A5C3P2E8</accession>
<dbReference type="GO" id="GO:0003677">
    <property type="term" value="F:DNA binding"/>
    <property type="evidence" value="ECO:0007669"/>
    <property type="project" value="InterPro"/>
</dbReference>
<dbReference type="GO" id="GO:0015074">
    <property type="term" value="P:DNA integration"/>
    <property type="evidence" value="ECO:0007669"/>
    <property type="project" value="InterPro"/>
</dbReference>
<protein>
    <recommendedName>
        <fullName evidence="4">DNA breaking-rejoining enzyme</fullName>
    </recommendedName>
</protein>
<evidence type="ECO:0000256" key="1">
    <source>
        <dbReference type="ARBA" id="ARBA00023172"/>
    </source>
</evidence>
<dbReference type="InterPro" id="IPR011010">
    <property type="entry name" value="DNA_brk_join_enz"/>
</dbReference>
<dbReference type="Proteomes" id="UP000308197">
    <property type="component" value="Unassembled WGS sequence"/>
</dbReference>
<keyword evidence="1" id="KW-0233">DNA recombination</keyword>
<dbReference type="InterPro" id="IPR013762">
    <property type="entry name" value="Integrase-like_cat_sf"/>
</dbReference>
<gene>
    <name evidence="2" type="ORF">K466DRAFT_498475</name>
</gene>
<dbReference type="SUPFAM" id="SSF56349">
    <property type="entry name" value="DNA breaking-rejoining enzymes"/>
    <property type="match status" value="1"/>
</dbReference>
<dbReference type="EMBL" id="ML211393">
    <property type="protein sequence ID" value="TFK83442.1"/>
    <property type="molecule type" value="Genomic_DNA"/>
</dbReference>
<proteinExistence type="predicted"/>
<name>A0A5C3P2E8_9APHY</name>
<evidence type="ECO:0008006" key="4">
    <source>
        <dbReference type="Google" id="ProtNLM"/>
    </source>
</evidence>
<dbReference type="Gene3D" id="1.10.443.10">
    <property type="entry name" value="Intergrase catalytic core"/>
    <property type="match status" value="1"/>
</dbReference>
<dbReference type="InParanoid" id="A0A5C3P2E8"/>
<organism evidence="2 3">
    <name type="scientific">Polyporus arcularius HHB13444</name>
    <dbReference type="NCBI Taxonomy" id="1314778"/>
    <lineage>
        <taxon>Eukaryota</taxon>
        <taxon>Fungi</taxon>
        <taxon>Dikarya</taxon>
        <taxon>Basidiomycota</taxon>
        <taxon>Agaricomycotina</taxon>
        <taxon>Agaricomycetes</taxon>
        <taxon>Polyporales</taxon>
        <taxon>Polyporaceae</taxon>
        <taxon>Polyporus</taxon>
    </lineage>
</organism>
<keyword evidence="3" id="KW-1185">Reference proteome</keyword>